<evidence type="ECO:0000256" key="1">
    <source>
        <dbReference type="ARBA" id="ARBA00022603"/>
    </source>
</evidence>
<gene>
    <name evidence="5" type="primary">7OMT9_2</name>
    <name evidence="5" type="ORF">CFP56_034392</name>
</gene>
<evidence type="ECO:0000256" key="3">
    <source>
        <dbReference type="ARBA" id="ARBA00022691"/>
    </source>
</evidence>
<dbReference type="EMBL" id="PKMF04000603">
    <property type="protein sequence ID" value="KAK7824444.1"/>
    <property type="molecule type" value="Genomic_DNA"/>
</dbReference>
<dbReference type="Pfam" id="PF00891">
    <property type="entry name" value="Methyltransf_2"/>
    <property type="match status" value="1"/>
</dbReference>
<keyword evidence="1" id="KW-0489">Methyltransferase</keyword>
<dbReference type="InterPro" id="IPR001077">
    <property type="entry name" value="COMT_C"/>
</dbReference>
<dbReference type="SUPFAM" id="SSF53335">
    <property type="entry name" value="S-adenosyl-L-methionine-dependent methyltransferases"/>
    <property type="match status" value="1"/>
</dbReference>
<dbReference type="InterPro" id="IPR029063">
    <property type="entry name" value="SAM-dependent_MTases_sf"/>
</dbReference>
<name>A0AAW0JE11_QUESU</name>
<dbReference type="Proteomes" id="UP000237347">
    <property type="component" value="Unassembled WGS sequence"/>
</dbReference>
<organism evidence="5 6">
    <name type="scientific">Quercus suber</name>
    <name type="common">Cork oak</name>
    <dbReference type="NCBI Taxonomy" id="58331"/>
    <lineage>
        <taxon>Eukaryota</taxon>
        <taxon>Viridiplantae</taxon>
        <taxon>Streptophyta</taxon>
        <taxon>Embryophyta</taxon>
        <taxon>Tracheophyta</taxon>
        <taxon>Spermatophyta</taxon>
        <taxon>Magnoliopsida</taxon>
        <taxon>eudicotyledons</taxon>
        <taxon>Gunneridae</taxon>
        <taxon>Pentapetalae</taxon>
        <taxon>rosids</taxon>
        <taxon>fabids</taxon>
        <taxon>Fagales</taxon>
        <taxon>Fagaceae</taxon>
        <taxon>Quercus</taxon>
    </lineage>
</organism>
<protein>
    <submittedName>
        <fullName evidence="5">Isoflavone-7-o-methyltransferase 9</fullName>
    </submittedName>
</protein>
<dbReference type="Gene3D" id="3.40.50.150">
    <property type="entry name" value="Vaccinia Virus protein VP39"/>
    <property type="match status" value="1"/>
</dbReference>
<sequence length="96" mass="11081">MIGTMMNVFNILKRCKEAITSTSKKGKIIIIDVVINEEDEHDSTRAKLLFEILIMAHANGKERNKKEWENRFFEAGFSHYKISSSFGIKSLIEVYP</sequence>
<dbReference type="GO" id="GO:0008171">
    <property type="term" value="F:O-methyltransferase activity"/>
    <property type="evidence" value="ECO:0007669"/>
    <property type="project" value="InterPro"/>
</dbReference>
<keyword evidence="2" id="KW-0808">Transferase</keyword>
<keyword evidence="6" id="KW-1185">Reference proteome</keyword>
<dbReference type="GO" id="GO:0032259">
    <property type="term" value="P:methylation"/>
    <property type="evidence" value="ECO:0007669"/>
    <property type="project" value="UniProtKB-KW"/>
</dbReference>
<evidence type="ECO:0000259" key="4">
    <source>
        <dbReference type="Pfam" id="PF00891"/>
    </source>
</evidence>
<evidence type="ECO:0000313" key="5">
    <source>
        <dbReference type="EMBL" id="KAK7824444.1"/>
    </source>
</evidence>
<feature type="domain" description="O-methyltransferase C-terminal" evidence="4">
    <location>
        <begin position="8"/>
        <end position="78"/>
    </location>
</feature>
<dbReference type="PROSITE" id="PS51683">
    <property type="entry name" value="SAM_OMT_II"/>
    <property type="match status" value="1"/>
</dbReference>
<dbReference type="AlphaFoldDB" id="A0AAW0JE11"/>
<dbReference type="PANTHER" id="PTHR11746">
    <property type="entry name" value="O-METHYLTRANSFERASE"/>
    <property type="match status" value="1"/>
</dbReference>
<dbReference type="InterPro" id="IPR016461">
    <property type="entry name" value="COMT-like"/>
</dbReference>
<proteinExistence type="predicted"/>
<evidence type="ECO:0000313" key="6">
    <source>
        <dbReference type="Proteomes" id="UP000237347"/>
    </source>
</evidence>
<evidence type="ECO:0000256" key="2">
    <source>
        <dbReference type="ARBA" id="ARBA00022679"/>
    </source>
</evidence>
<accession>A0AAW0JE11</accession>
<comment type="caution">
    <text evidence="5">The sequence shown here is derived from an EMBL/GenBank/DDBJ whole genome shotgun (WGS) entry which is preliminary data.</text>
</comment>
<dbReference type="Gramene" id="rna-CFP56_62260">
    <property type="protein sequence ID" value="cds-POF12548.1"/>
    <property type="gene ID" value="gene-CFP56_62260"/>
</dbReference>
<keyword evidence="3" id="KW-0949">S-adenosyl-L-methionine</keyword>
<reference evidence="5 6" key="1">
    <citation type="journal article" date="2018" name="Sci. Data">
        <title>The draft genome sequence of cork oak.</title>
        <authorList>
            <person name="Ramos A.M."/>
            <person name="Usie A."/>
            <person name="Barbosa P."/>
            <person name="Barros P.M."/>
            <person name="Capote T."/>
            <person name="Chaves I."/>
            <person name="Simoes F."/>
            <person name="Abreu I."/>
            <person name="Carrasquinho I."/>
            <person name="Faro C."/>
            <person name="Guimaraes J.B."/>
            <person name="Mendonca D."/>
            <person name="Nobrega F."/>
            <person name="Rodrigues L."/>
            <person name="Saibo N.J.M."/>
            <person name="Varela M.C."/>
            <person name="Egas C."/>
            <person name="Matos J."/>
            <person name="Miguel C.M."/>
            <person name="Oliveira M.M."/>
            <person name="Ricardo C.P."/>
            <person name="Goncalves S."/>
        </authorList>
    </citation>
    <scope>NUCLEOTIDE SEQUENCE [LARGE SCALE GENOMIC DNA]</scope>
    <source>
        <strain evidence="6">cv. HL8</strain>
    </source>
</reference>